<accession>A0A1L7XUH5</accession>
<dbReference type="SUPFAM" id="SSF54106">
    <property type="entry name" value="LysM domain"/>
    <property type="match status" value="1"/>
</dbReference>
<dbReference type="SMART" id="SM00257">
    <property type="entry name" value="LysM"/>
    <property type="match status" value="1"/>
</dbReference>
<organism evidence="7 8">
    <name type="scientific">Phialocephala subalpina</name>
    <dbReference type="NCBI Taxonomy" id="576137"/>
    <lineage>
        <taxon>Eukaryota</taxon>
        <taxon>Fungi</taxon>
        <taxon>Dikarya</taxon>
        <taxon>Ascomycota</taxon>
        <taxon>Pezizomycotina</taxon>
        <taxon>Leotiomycetes</taxon>
        <taxon>Helotiales</taxon>
        <taxon>Mollisiaceae</taxon>
        <taxon>Phialocephala</taxon>
        <taxon>Phialocephala fortinii species complex</taxon>
    </lineage>
</organism>
<feature type="chain" id="PRO_5012702045" description="LysM domain-containing protein" evidence="5">
    <location>
        <begin position="23"/>
        <end position="842"/>
    </location>
</feature>
<protein>
    <recommendedName>
        <fullName evidence="6">LysM domain-containing protein</fullName>
    </recommendedName>
</protein>
<keyword evidence="1" id="KW-0147">Chitin-binding</keyword>
<dbReference type="InterPro" id="IPR036779">
    <property type="entry name" value="LysM_dom_sf"/>
</dbReference>
<evidence type="ECO:0000313" key="7">
    <source>
        <dbReference type="EMBL" id="CZR68627.1"/>
    </source>
</evidence>
<keyword evidence="8" id="KW-1185">Reference proteome</keyword>
<evidence type="ECO:0000256" key="1">
    <source>
        <dbReference type="ARBA" id="ARBA00022669"/>
    </source>
</evidence>
<name>A0A1L7XUH5_9HELO</name>
<keyword evidence="3" id="KW-0843">Virulence</keyword>
<dbReference type="GO" id="GO:0008061">
    <property type="term" value="F:chitin binding"/>
    <property type="evidence" value="ECO:0007669"/>
    <property type="project" value="UniProtKB-KW"/>
</dbReference>
<dbReference type="Gene3D" id="3.10.350.10">
    <property type="entry name" value="LysM domain"/>
    <property type="match status" value="6"/>
</dbReference>
<evidence type="ECO:0000256" key="4">
    <source>
        <dbReference type="SAM" id="MobiDB-lite"/>
    </source>
</evidence>
<reference evidence="7 8" key="1">
    <citation type="submission" date="2016-03" db="EMBL/GenBank/DDBJ databases">
        <authorList>
            <person name="Ploux O."/>
        </authorList>
    </citation>
    <scope>NUCLEOTIDE SEQUENCE [LARGE SCALE GENOMIC DNA]</scope>
    <source>
        <strain evidence="7 8">UAMH 11012</strain>
    </source>
</reference>
<dbReference type="InterPro" id="IPR018392">
    <property type="entry name" value="LysM"/>
</dbReference>
<evidence type="ECO:0000256" key="2">
    <source>
        <dbReference type="ARBA" id="ARBA00022729"/>
    </source>
</evidence>
<evidence type="ECO:0000313" key="8">
    <source>
        <dbReference type="Proteomes" id="UP000184330"/>
    </source>
</evidence>
<dbReference type="PANTHER" id="PTHR34997">
    <property type="entry name" value="AM15"/>
    <property type="match status" value="1"/>
</dbReference>
<feature type="domain" description="LysM" evidence="6">
    <location>
        <begin position="305"/>
        <end position="351"/>
    </location>
</feature>
<gene>
    <name evidence="7" type="ORF">PAC_18526</name>
</gene>
<sequence>MVDHRSVIAFVLLTAFTFLAQAQSFSLYPTVNPDNLAAGLNISYECLDTLNTTLPCDNYLFGWTVNVDDYFWSEENVTQLCTSECAAAAQTWEQNAALACVDDDLVVFGSLVPAFSVAGRYVDGYGIACLQSSTLDWCMIESLSWTGSDVVRPDCSIDPTHQQCLNPTNVTAENQRLANLYNDTLLCSDCFVNMLYQRITSDYLPDSDYSDYLVAEFQDIQDVCSTTIAANISTRPIWNLPTAFPTAITNSSTDNSTTASTITSAASTSSAAASSVTSLPSSISTGHTITTPTPTQSGMVAECTAFYEVVSGDICYNISAEYNITLTDFEAWNPAVGANCSTLWADTYYCVGVALDTDSSACQMIDLSVGVDTSNATLACAELSILYGVTTGDLYQYTGGSDCFSSDDVCLPAACNLMQVPNNASCASLATLLTANSTIGNITTTQLLSWNPNIIGTCDALEAGQYICMNAPGGSYIPPPNPTGAVNAGGQERGGPGGADPTAITGTTVSQIITSQPLGVNPTAAPAPTQLGIISTCNQYSQAKSGDDCTTFASENSVSPDDLYTWNTQLGTDGANCNTELWIGYYYCIGVTGGTITTATVSSSTASPSVTSSTSVAIPSPTQSGIISTCNKYASAPSGSYCSLFASTENITLSDLYAWNAILGTDGANCGTEFFADEYYCVGVSSSSTTTSSSSPSSTSTTSSSIPSPTQSGIISTCDKYAAAPSGSYCSLFATTESISLSELYAWNTILGSDGANCGTAFFADYYYCVGIATPSPIQTGIISTCNNYAIAPSGSYCSLFASDEGITLDDLYTWNTILGTDGANCGTEFFADYYYCIGISS</sequence>
<dbReference type="CDD" id="cd00118">
    <property type="entry name" value="LysM"/>
    <property type="match status" value="1"/>
</dbReference>
<proteinExistence type="predicted"/>
<dbReference type="PANTHER" id="PTHR34997:SF2">
    <property type="entry name" value="LYSM DOMAIN-CONTAINING PROTEIN-RELATED"/>
    <property type="match status" value="1"/>
</dbReference>
<dbReference type="Proteomes" id="UP000184330">
    <property type="component" value="Unassembled WGS sequence"/>
</dbReference>
<feature type="region of interest" description="Disordered" evidence="4">
    <location>
        <begin position="688"/>
        <end position="711"/>
    </location>
</feature>
<dbReference type="Pfam" id="PF01476">
    <property type="entry name" value="LysM"/>
    <property type="match status" value="1"/>
</dbReference>
<dbReference type="EMBL" id="FJOG01000057">
    <property type="protein sequence ID" value="CZR68627.1"/>
    <property type="molecule type" value="Genomic_DNA"/>
</dbReference>
<dbReference type="InterPro" id="IPR052210">
    <property type="entry name" value="LysM1-like"/>
</dbReference>
<feature type="signal peptide" evidence="5">
    <location>
        <begin position="1"/>
        <end position="22"/>
    </location>
</feature>
<dbReference type="STRING" id="576137.A0A1L7XUH5"/>
<keyword evidence="2 5" id="KW-0732">Signal</keyword>
<dbReference type="AlphaFoldDB" id="A0A1L7XUH5"/>
<evidence type="ECO:0000256" key="3">
    <source>
        <dbReference type="ARBA" id="ARBA00023026"/>
    </source>
</evidence>
<evidence type="ECO:0000256" key="5">
    <source>
        <dbReference type="SAM" id="SignalP"/>
    </source>
</evidence>
<dbReference type="PROSITE" id="PS51782">
    <property type="entry name" value="LYSM"/>
    <property type="match status" value="2"/>
</dbReference>
<evidence type="ECO:0000259" key="6">
    <source>
        <dbReference type="PROSITE" id="PS51782"/>
    </source>
</evidence>
<dbReference type="OrthoDB" id="5985073at2759"/>
<feature type="domain" description="LysM" evidence="6">
    <location>
        <begin position="539"/>
        <end position="589"/>
    </location>
</feature>